<comment type="similarity">
    <text evidence="1 6">Belongs to the peptidase S8 family.</text>
</comment>
<keyword evidence="2 6" id="KW-0645">Protease</keyword>
<dbReference type="EMBL" id="QCZH01000026">
    <property type="protein sequence ID" value="PWA06357.1"/>
    <property type="molecule type" value="Genomic_DNA"/>
</dbReference>
<comment type="caution">
    <text evidence="9">The sequence shown here is derived from an EMBL/GenBank/DDBJ whole genome shotgun (WGS) entry which is preliminary data.</text>
</comment>
<feature type="active site" description="Charge relay system" evidence="5 6">
    <location>
        <position position="234"/>
    </location>
</feature>
<dbReference type="GO" id="GO:0004252">
    <property type="term" value="F:serine-type endopeptidase activity"/>
    <property type="evidence" value="ECO:0007669"/>
    <property type="project" value="UniProtKB-UniRule"/>
</dbReference>
<keyword evidence="3 6" id="KW-0378">Hydrolase</keyword>
<dbReference type="InterPro" id="IPR036852">
    <property type="entry name" value="Peptidase_S8/S53_dom_sf"/>
</dbReference>
<keyword evidence="4 6" id="KW-0720">Serine protease</keyword>
<evidence type="ECO:0000313" key="10">
    <source>
        <dbReference type="Proteomes" id="UP000245618"/>
    </source>
</evidence>
<dbReference type="PROSITE" id="PS00138">
    <property type="entry name" value="SUBTILASE_SER"/>
    <property type="match status" value="1"/>
</dbReference>
<dbReference type="Pfam" id="PF22148">
    <property type="entry name" value="Fervidolysin_NPro-like"/>
    <property type="match status" value="1"/>
</dbReference>
<keyword evidence="10" id="KW-1185">Reference proteome</keyword>
<dbReference type="InterPro" id="IPR054399">
    <property type="entry name" value="Fervidolysin-like_N_prodom"/>
</dbReference>
<feature type="active site" description="Charge relay system" evidence="5 6">
    <location>
        <position position="178"/>
    </location>
</feature>
<dbReference type="PANTHER" id="PTHR43806:SF11">
    <property type="entry name" value="CEREVISIN-RELATED"/>
    <property type="match status" value="1"/>
</dbReference>
<dbReference type="Proteomes" id="UP000245618">
    <property type="component" value="Unassembled WGS sequence"/>
</dbReference>
<feature type="domain" description="Peptidase S8/S53" evidence="7">
    <location>
        <begin position="172"/>
        <end position="441"/>
    </location>
</feature>
<organism evidence="9 10">
    <name type="scientific">Flavobacterium laiguense</name>
    <dbReference type="NCBI Taxonomy" id="2169409"/>
    <lineage>
        <taxon>Bacteria</taxon>
        <taxon>Pseudomonadati</taxon>
        <taxon>Bacteroidota</taxon>
        <taxon>Flavobacteriia</taxon>
        <taxon>Flavobacteriales</taxon>
        <taxon>Flavobacteriaceae</taxon>
        <taxon>Flavobacterium</taxon>
    </lineage>
</organism>
<dbReference type="InterPro" id="IPR050131">
    <property type="entry name" value="Peptidase_S8_subtilisin-like"/>
</dbReference>
<dbReference type="InterPro" id="IPR023828">
    <property type="entry name" value="Peptidase_S8_Ser-AS"/>
</dbReference>
<evidence type="ECO:0000259" key="8">
    <source>
        <dbReference type="Pfam" id="PF22148"/>
    </source>
</evidence>
<dbReference type="AlphaFoldDB" id="A0A2U1JMG7"/>
<dbReference type="SUPFAM" id="SSF52743">
    <property type="entry name" value="Subtilisin-like"/>
    <property type="match status" value="1"/>
</dbReference>
<dbReference type="PROSITE" id="PS51892">
    <property type="entry name" value="SUBTILASE"/>
    <property type="match status" value="1"/>
</dbReference>
<dbReference type="CDD" id="cd07473">
    <property type="entry name" value="Peptidases_S8_Subtilisin_like"/>
    <property type="match status" value="1"/>
</dbReference>
<dbReference type="PROSITE" id="PS00137">
    <property type="entry name" value="SUBTILASE_HIS"/>
    <property type="match status" value="1"/>
</dbReference>
<dbReference type="InterPro" id="IPR015500">
    <property type="entry name" value="Peptidase_S8_subtilisin-rel"/>
</dbReference>
<evidence type="ECO:0000259" key="7">
    <source>
        <dbReference type="Pfam" id="PF00082"/>
    </source>
</evidence>
<evidence type="ECO:0000313" key="9">
    <source>
        <dbReference type="EMBL" id="PWA06357.1"/>
    </source>
</evidence>
<feature type="active site" description="Charge relay system" evidence="5 6">
    <location>
        <position position="404"/>
    </location>
</feature>
<evidence type="ECO:0000256" key="1">
    <source>
        <dbReference type="ARBA" id="ARBA00011073"/>
    </source>
</evidence>
<dbReference type="PRINTS" id="PR00723">
    <property type="entry name" value="SUBTILISIN"/>
</dbReference>
<proteinExistence type="inferred from homology"/>
<evidence type="ECO:0000256" key="4">
    <source>
        <dbReference type="ARBA" id="ARBA00022825"/>
    </source>
</evidence>
<dbReference type="PANTHER" id="PTHR43806">
    <property type="entry name" value="PEPTIDASE S8"/>
    <property type="match status" value="1"/>
</dbReference>
<dbReference type="InterPro" id="IPR034204">
    <property type="entry name" value="PfSUB1-like_cat_dom"/>
</dbReference>
<name>A0A2U1JMG7_9FLAO</name>
<dbReference type="InterPro" id="IPR022398">
    <property type="entry name" value="Peptidase_S8_His-AS"/>
</dbReference>
<evidence type="ECO:0000256" key="6">
    <source>
        <dbReference type="PROSITE-ProRule" id="PRU01240"/>
    </source>
</evidence>
<gene>
    <name evidence="9" type="ORF">DB891_15750</name>
</gene>
<dbReference type="GO" id="GO:0006508">
    <property type="term" value="P:proteolysis"/>
    <property type="evidence" value="ECO:0007669"/>
    <property type="project" value="UniProtKB-KW"/>
</dbReference>
<evidence type="ECO:0000256" key="3">
    <source>
        <dbReference type="ARBA" id="ARBA00022801"/>
    </source>
</evidence>
<feature type="domain" description="Fervidolysin-like N-terminal prodomain" evidence="8">
    <location>
        <begin position="29"/>
        <end position="121"/>
    </location>
</feature>
<dbReference type="OrthoDB" id="1055762at2"/>
<accession>A0A2U1JMG7</accession>
<dbReference type="Pfam" id="PF00082">
    <property type="entry name" value="Peptidase_S8"/>
    <property type="match status" value="1"/>
</dbReference>
<dbReference type="PROSITE" id="PS51257">
    <property type="entry name" value="PROKAR_LIPOPROTEIN"/>
    <property type="match status" value="1"/>
</dbReference>
<reference evidence="9 10" key="1">
    <citation type="submission" date="2018-04" db="EMBL/GenBank/DDBJ databases">
        <title>Flavobacterium sp. nov., isolated from glacier ice.</title>
        <authorList>
            <person name="Liu Q."/>
            <person name="Xin Y.-H."/>
        </authorList>
    </citation>
    <scope>NUCLEOTIDE SEQUENCE [LARGE SCALE GENOMIC DNA]</scope>
    <source>
        <strain evidence="9 10">LB2P30</strain>
    </source>
</reference>
<evidence type="ECO:0000256" key="2">
    <source>
        <dbReference type="ARBA" id="ARBA00022670"/>
    </source>
</evidence>
<evidence type="ECO:0000256" key="5">
    <source>
        <dbReference type="PIRSR" id="PIRSR615500-1"/>
    </source>
</evidence>
<protein>
    <submittedName>
        <fullName evidence="9">Peptidase S8</fullName>
    </submittedName>
</protein>
<sequence>MKLNYILMLSVMIMILTVSCENEIEIEPESVQKTEQQNFVPGEILIKFKDGDKSTSKTKSTVLSMIMGNVVEEINTNAMKTANTGKGVSSGELLLVSSKLGTMEAIALLKNSSEIEYAEPNWIYQHCATSNDTYFTNGSLWGMYGGDTNPANQFGSQAGKAWAAGKTGSSLVYVGVIDEGAQYSHEDLAANFWTNPYDPIDGIDNDGNGYKDDIHGWDFDKNDNSTYDGTQDDHGTHVSGTIGAVGGNGKGVAGVNWNVTIISAKFLGRRGGTTANAIKAVDYFTALKTRLVNPVNIVATNNSWGGGGFSQSLKDAIDRANTADILFIAAAGNSSTNNDVTASYPSGYTSANIIAVASITNTGALSSFSQYGATTVDIGAPGSGIYSTLPNSAGNGYGSYSGTSMATPHVTGACALYASTHPGSNAAAIKSAILSSAVATPSLNGKCVSSGRLNVSGF</sequence>
<dbReference type="Gene3D" id="3.40.50.200">
    <property type="entry name" value="Peptidase S8/S53 domain"/>
    <property type="match status" value="1"/>
</dbReference>
<dbReference type="InterPro" id="IPR000209">
    <property type="entry name" value="Peptidase_S8/S53_dom"/>
</dbReference>